<feature type="signal peptide" evidence="1">
    <location>
        <begin position="1"/>
        <end position="25"/>
    </location>
</feature>
<evidence type="ECO:0000256" key="1">
    <source>
        <dbReference type="SAM" id="SignalP"/>
    </source>
</evidence>
<organism evidence="3 4">
    <name type="scientific">Telluria aromaticivorans</name>
    <dbReference type="NCBI Taxonomy" id="2725995"/>
    <lineage>
        <taxon>Bacteria</taxon>
        <taxon>Pseudomonadati</taxon>
        <taxon>Pseudomonadota</taxon>
        <taxon>Betaproteobacteria</taxon>
        <taxon>Burkholderiales</taxon>
        <taxon>Oxalobacteraceae</taxon>
        <taxon>Telluria group</taxon>
        <taxon>Telluria</taxon>
    </lineage>
</organism>
<feature type="domain" description="Ice-binding protein C-terminal" evidence="2">
    <location>
        <begin position="176"/>
        <end position="198"/>
    </location>
</feature>
<dbReference type="InterPro" id="IPR013424">
    <property type="entry name" value="Ice-binding_C"/>
</dbReference>
<reference evidence="3 4" key="1">
    <citation type="submission" date="2020-04" db="EMBL/GenBank/DDBJ databases">
        <title>Massilia sp. nov., a cold adapted bacteria isolated from Arctic soil.</title>
        <authorList>
            <person name="Son J."/>
            <person name="Ka J.-O."/>
        </authorList>
    </citation>
    <scope>NUCLEOTIDE SEQUENCE [LARGE SCALE GENOMIC DNA]</scope>
    <source>
        <strain evidence="3 4">ML15P13</strain>
    </source>
</reference>
<evidence type="ECO:0000313" key="4">
    <source>
        <dbReference type="Proteomes" id="UP000533905"/>
    </source>
</evidence>
<keyword evidence="4" id="KW-1185">Reference proteome</keyword>
<proteinExistence type="predicted"/>
<protein>
    <submittedName>
        <fullName evidence="3">PEP-CTERM sorting domain-containing protein</fullName>
    </submittedName>
</protein>
<gene>
    <name evidence="3" type="ORF">HGB41_04495</name>
</gene>
<dbReference type="Proteomes" id="UP000533905">
    <property type="component" value="Unassembled WGS sequence"/>
</dbReference>
<dbReference type="AlphaFoldDB" id="A0A7Y2NYN9"/>
<name>A0A7Y2NYN9_9BURK</name>
<feature type="chain" id="PRO_5031516415" evidence="1">
    <location>
        <begin position="26"/>
        <end position="203"/>
    </location>
</feature>
<dbReference type="EMBL" id="JABAIV010000001">
    <property type="protein sequence ID" value="NNG22258.1"/>
    <property type="molecule type" value="Genomic_DNA"/>
</dbReference>
<evidence type="ECO:0000313" key="3">
    <source>
        <dbReference type="EMBL" id="NNG22258.1"/>
    </source>
</evidence>
<dbReference type="RefSeq" id="WP_171081451.1">
    <property type="nucleotide sequence ID" value="NZ_JABAIV010000001.1"/>
</dbReference>
<dbReference type="Pfam" id="PF07589">
    <property type="entry name" value="PEP-CTERM"/>
    <property type="match status" value="1"/>
</dbReference>
<keyword evidence="1" id="KW-0732">Signal</keyword>
<comment type="caution">
    <text evidence="3">The sequence shown here is derived from an EMBL/GenBank/DDBJ whole genome shotgun (WGS) entry which is preliminary data.</text>
</comment>
<dbReference type="NCBIfam" id="TIGR02595">
    <property type="entry name" value="PEP_CTERM"/>
    <property type="match status" value="1"/>
</dbReference>
<evidence type="ECO:0000259" key="2">
    <source>
        <dbReference type="Pfam" id="PF07589"/>
    </source>
</evidence>
<accession>A0A7Y2NYN9</accession>
<sequence>MTSTIKQIVTAGAILMSAVSLQAKADITMTITQNTTLGGVNFAFSNGSGTVSDYASSNFLVGEDAAARLGFASGYAYDGSLAVLAGTNKFGIQNIFSYSYPGLPGTNGNIAQGFDFQNRVSLAGAQLSDFNGLVLNANSIAWSNFVPGTYVLPSYYTGYQTELGKFTLQVGAAAAAVPEPGSLAIIGLGLAGLGFVRRQQRKG</sequence>